<evidence type="ECO:0000313" key="2">
    <source>
        <dbReference type="Proteomes" id="UP000298438"/>
    </source>
</evidence>
<dbReference type="AlphaFoldDB" id="A0A4Y9SGY3"/>
<keyword evidence="2" id="KW-1185">Reference proteome</keyword>
<dbReference type="Proteomes" id="UP000298438">
    <property type="component" value="Unassembled WGS sequence"/>
</dbReference>
<name>A0A4Y9SGY3_9BURK</name>
<dbReference type="OrthoDB" id="5297723at2"/>
<reference evidence="1 2" key="1">
    <citation type="submission" date="2019-03" db="EMBL/GenBank/DDBJ databases">
        <title>Draft Genome Sequence of Massilia arenosa sp. nov., a Novel Massilia Species Isolated from a Sandy-loam Maize Soil.</title>
        <authorList>
            <person name="Raths R."/>
            <person name="Peta V."/>
            <person name="Bucking H."/>
        </authorList>
    </citation>
    <scope>NUCLEOTIDE SEQUENCE [LARGE SCALE GENOMIC DNA]</scope>
    <source>
        <strain evidence="1 2">MC02</strain>
    </source>
</reference>
<dbReference type="RefSeq" id="WP_135206470.1">
    <property type="nucleotide sequence ID" value="NZ_SPVF01000096.1"/>
</dbReference>
<organism evidence="1 2">
    <name type="scientific">Zemynaea arenosa</name>
    <dbReference type="NCBI Taxonomy" id="2561931"/>
    <lineage>
        <taxon>Bacteria</taxon>
        <taxon>Pseudomonadati</taxon>
        <taxon>Pseudomonadota</taxon>
        <taxon>Betaproteobacteria</taxon>
        <taxon>Burkholderiales</taxon>
        <taxon>Oxalobacteraceae</taxon>
        <taxon>Telluria group</taxon>
        <taxon>Zemynaea</taxon>
    </lineage>
</organism>
<gene>
    <name evidence="1" type="ORF">E4L96_06835</name>
</gene>
<dbReference type="PROSITE" id="PS51257">
    <property type="entry name" value="PROKAR_LIPOPROTEIN"/>
    <property type="match status" value="1"/>
</dbReference>
<proteinExistence type="predicted"/>
<sequence>MRKALLLLPLLLAGCVDDSATYYIDGNDHTLTVRATQDYFWQPELTLYLTASRLPDCQRRFPLPPAPAGPLDYELYSNGDNVWTLKAGEDAYSFETQGCTQLDSVSTAPAQLVGKFVLNDGKLAFEEVKTPAAPVPAPAP</sequence>
<accession>A0A4Y9SGY3</accession>
<protein>
    <recommendedName>
        <fullName evidence="3">Lipoprotein</fullName>
    </recommendedName>
</protein>
<dbReference type="EMBL" id="SPVF01000096">
    <property type="protein sequence ID" value="TFW23400.1"/>
    <property type="molecule type" value="Genomic_DNA"/>
</dbReference>
<evidence type="ECO:0000313" key="1">
    <source>
        <dbReference type="EMBL" id="TFW23400.1"/>
    </source>
</evidence>
<evidence type="ECO:0008006" key="3">
    <source>
        <dbReference type="Google" id="ProtNLM"/>
    </source>
</evidence>
<comment type="caution">
    <text evidence="1">The sequence shown here is derived from an EMBL/GenBank/DDBJ whole genome shotgun (WGS) entry which is preliminary data.</text>
</comment>